<evidence type="ECO:0000313" key="3">
    <source>
        <dbReference type="EnsemblProtists" id="EOD33798"/>
    </source>
</evidence>
<proteinExistence type="predicted"/>
<protein>
    <recommendedName>
        <fullName evidence="2">EamA domain-containing protein</fullName>
    </recommendedName>
</protein>
<dbReference type="PaxDb" id="2903-EOD33798"/>
<dbReference type="KEGG" id="ehx:EMIHUDRAFT_111616"/>
<dbReference type="InterPro" id="IPR026505">
    <property type="entry name" value="Solute_c_fam_35_mem_F3/F4"/>
</dbReference>
<evidence type="ECO:0000256" key="1">
    <source>
        <dbReference type="SAM" id="Phobius"/>
    </source>
</evidence>
<feature type="transmembrane region" description="Helical" evidence="1">
    <location>
        <begin position="312"/>
        <end position="333"/>
    </location>
</feature>
<dbReference type="EnsemblProtists" id="EOD33798">
    <property type="protein sequence ID" value="EOD33798"/>
    <property type="gene ID" value="EMIHUDRAFT_111616"/>
</dbReference>
<feature type="transmembrane region" description="Helical" evidence="1">
    <location>
        <begin position="339"/>
        <end position="356"/>
    </location>
</feature>
<feature type="transmembrane region" description="Helical" evidence="1">
    <location>
        <begin position="245"/>
        <end position="265"/>
    </location>
</feature>
<keyword evidence="1" id="KW-0812">Transmembrane</keyword>
<name>A0A0D3KDG3_EMIH1</name>
<sequence length="411" mass="41334">MCREPPPQGPLIAQSRRGLRGACAQRLRDVGDLRPVLLVVVGIAAAHVTATQLTTECLRHSERLTTPLLLWASTCSNLLLGAPLLAWRARARGGAKPLLGAWDARPRQLALAVAPFFVLYLGANGLYIAALASLSPPLVVSIFSTTPALVALLSVPLLGRPLRALAVAAVACSTVGVVLVAQPWAAGGRASSLNSTSAEAASGEGGAAGLGAASVAAASVAGAAGCAALYKVLFRRLFGDVPPPALLLVLVPLGGYGLVCGTALLSALQPCWPSDLASAGGGGALLLAGRAAADVAFNLLIALGLSLTHPLFISIGTLLSTPLALVLASLLHAPPPSPAAAVGIAGIAIGFCLLLADEVVFYHFAHFFLPEAAGIPRCARSSSKRGLIPSRCARASALSSGLEAGSTAGTP</sequence>
<dbReference type="HOGENOM" id="CLU_669853_0_0_1"/>
<feature type="domain" description="EamA" evidence="2">
    <location>
        <begin position="68"/>
        <end position="180"/>
    </location>
</feature>
<keyword evidence="1" id="KW-0472">Membrane</keyword>
<evidence type="ECO:0000313" key="4">
    <source>
        <dbReference type="Proteomes" id="UP000013827"/>
    </source>
</evidence>
<feature type="transmembrane region" description="Helical" evidence="1">
    <location>
        <begin position="206"/>
        <end position="233"/>
    </location>
</feature>
<dbReference type="RefSeq" id="XP_005786227.1">
    <property type="nucleotide sequence ID" value="XM_005786170.1"/>
</dbReference>
<feature type="transmembrane region" description="Helical" evidence="1">
    <location>
        <begin position="68"/>
        <end position="88"/>
    </location>
</feature>
<feature type="transmembrane region" description="Helical" evidence="1">
    <location>
        <begin position="285"/>
        <end position="305"/>
    </location>
</feature>
<dbReference type="Proteomes" id="UP000013827">
    <property type="component" value="Unassembled WGS sequence"/>
</dbReference>
<accession>A0A0D3KDG3</accession>
<organism evidence="3 4">
    <name type="scientific">Emiliania huxleyi (strain CCMP1516)</name>
    <dbReference type="NCBI Taxonomy" id="280463"/>
    <lineage>
        <taxon>Eukaryota</taxon>
        <taxon>Haptista</taxon>
        <taxon>Haptophyta</taxon>
        <taxon>Prymnesiophyceae</taxon>
        <taxon>Isochrysidales</taxon>
        <taxon>Noelaerhabdaceae</taxon>
        <taxon>Emiliania</taxon>
    </lineage>
</organism>
<dbReference type="PANTHER" id="PTHR19346">
    <property type="entry name" value="SUGAR PHOSPHATE TRANSPORTER DOMAIN-CONTAINING PROTEIN"/>
    <property type="match status" value="1"/>
</dbReference>
<dbReference type="AlphaFoldDB" id="A0A0D3KDG3"/>
<dbReference type="Pfam" id="PF00892">
    <property type="entry name" value="EamA"/>
    <property type="match status" value="1"/>
</dbReference>
<dbReference type="eggNOG" id="KOG4314">
    <property type="taxonomic scope" value="Eukaryota"/>
</dbReference>
<reference evidence="4" key="1">
    <citation type="journal article" date="2013" name="Nature">
        <title>Pan genome of the phytoplankton Emiliania underpins its global distribution.</title>
        <authorList>
            <person name="Read B.A."/>
            <person name="Kegel J."/>
            <person name="Klute M.J."/>
            <person name="Kuo A."/>
            <person name="Lefebvre S.C."/>
            <person name="Maumus F."/>
            <person name="Mayer C."/>
            <person name="Miller J."/>
            <person name="Monier A."/>
            <person name="Salamov A."/>
            <person name="Young J."/>
            <person name="Aguilar M."/>
            <person name="Claverie J.M."/>
            <person name="Frickenhaus S."/>
            <person name="Gonzalez K."/>
            <person name="Herman E.K."/>
            <person name="Lin Y.C."/>
            <person name="Napier J."/>
            <person name="Ogata H."/>
            <person name="Sarno A.F."/>
            <person name="Shmutz J."/>
            <person name="Schroeder D."/>
            <person name="de Vargas C."/>
            <person name="Verret F."/>
            <person name="von Dassow P."/>
            <person name="Valentin K."/>
            <person name="Van de Peer Y."/>
            <person name="Wheeler G."/>
            <person name="Dacks J.B."/>
            <person name="Delwiche C.F."/>
            <person name="Dyhrman S.T."/>
            <person name="Glockner G."/>
            <person name="John U."/>
            <person name="Richards T."/>
            <person name="Worden A.Z."/>
            <person name="Zhang X."/>
            <person name="Grigoriev I.V."/>
            <person name="Allen A.E."/>
            <person name="Bidle K."/>
            <person name="Borodovsky M."/>
            <person name="Bowler C."/>
            <person name="Brownlee C."/>
            <person name="Cock J.M."/>
            <person name="Elias M."/>
            <person name="Gladyshev V.N."/>
            <person name="Groth M."/>
            <person name="Guda C."/>
            <person name="Hadaegh A."/>
            <person name="Iglesias-Rodriguez M.D."/>
            <person name="Jenkins J."/>
            <person name="Jones B.M."/>
            <person name="Lawson T."/>
            <person name="Leese F."/>
            <person name="Lindquist E."/>
            <person name="Lobanov A."/>
            <person name="Lomsadze A."/>
            <person name="Malik S.B."/>
            <person name="Marsh M.E."/>
            <person name="Mackinder L."/>
            <person name="Mock T."/>
            <person name="Mueller-Roeber B."/>
            <person name="Pagarete A."/>
            <person name="Parker M."/>
            <person name="Probert I."/>
            <person name="Quesneville H."/>
            <person name="Raines C."/>
            <person name="Rensing S.A."/>
            <person name="Riano-Pachon D.M."/>
            <person name="Richier S."/>
            <person name="Rokitta S."/>
            <person name="Shiraiwa Y."/>
            <person name="Soanes D.M."/>
            <person name="van der Giezen M."/>
            <person name="Wahlund T.M."/>
            <person name="Williams B."/>
            <person name="Wilson W."/>
            <person name="Wolfe G."/>
            <person name="Wurch L.L."/>
        </authorList>
    </citation>
    <scope>NUCLEOTIDE SEQUENCE</scope>
</reference>
<dbReference type="GO" id="GO:0016020">
    <property type="term" value="C:membrane"/>
    <property type="evidence" value="ECO:0007669"/>
    <property type="project" value="InterPro"/>
</dbReference>
<reference evidence="3" key="2">
    <citation type="submission" date="2024-10" db="UniProtKB">
        <authorList>
            <consortium name="EnsemblProtists"/>
        </authorList>
    </citation>
    <scope>IDENTIFICATION</scope>
</reference>
<evidence type="ECO:0000259" key="2">
    <source>
        <dbReference type="Pfam" id="PF00892"/>
    </source>
</evidence>
<feature type="transmembrane region" description="Helical" evidence="1">
    <location>
        <begin position="165"/>
        <end position="186"/>
    </location>
</feature>
<keyword evidence="4" id="KW-1185">Reference proteome</keyword>
<feature type="transmembrane region" description="Helical" evidence="1">
    <location>
        <begin position="36"/>
        <end position="53"/>
    </location>
</feature>
<feature type="transmembrane region" description="Helical" evidence="1">
    <location>
        <begin position="138"/>
        <end position="158"/>
    </location>
</feature>
<dbReference type="InterPro" id="IPR000620">
    <property type="entry name" value="EamA_dom"/>
</dbReference>
<dbReference type="SUPFAM" id="SSF103481">
    <property type="entry name" value="Multidrug resistance efflux transporter EmrE"/>
    <property type="match status" value="1"/>
</dbReference>
<dbReference type="GeneID" id="17279069"/>
<feature type="transmembrane region" description="Helical" evidence="1">
    <location>
        <begin position="109"/>
        <end position="132"/>
    </location>
</feature>
<dbReference type="PANTHER" id="PTHR19346:SF4">
    <property type="entry name" value="SUGAR PHOSPHATE TRANSPORTER DOMAIN-CONTAINING PROTEIN"/>
    <property type="match status" value="1"/>
</dbReference>
<keyword evidence="1" id="KW-1133">Transmembrane helix</keyword>
<dbReference type="InterPro" id="IPR037185">
    <property type="entry name" value="EmrE-like"/>
</dbReference>